<keyword evidence="4" id="KW-0547">Nucleotide-binding</keyword>
<dbReference type="SUPFAM" id="SSF52540">
    <property type="entry name" value="P-loop containing nucleoside triphosphate hydrolases"/>
    <property type="match status" value="1"/>
</dbReference>
<evidence type="ECO:0000256" key="5">
    <source>
        <dbReference type="ARBA" id="ARBA00022840"/>
    </source>
</evidence>
<reference evidence="7" key="2">
    <citation type="submission" date="2017-02" db="EMBL/GenBank/DDBJ databases">
        <title>Sunflower complete genome.</title>
        <authorList>
            <person name="Langlade N."/>
            <person name="Munos S."/>
        </authorList>
    </citation>
    <scope>NUCLEOTIDE SEQUENCE [LARGE SCALE GENOMIC DNA]</scope>
    <source>
        <tissue evidence="7">Leaves</tissue>
    </source>
</reference>
<dbReference type="STRING" id="4232.A0A251T606"/>
<evidence type="ECO:0000313" key="6">
    <source>
        <dbReference type="EMBL" id="KAF5779236.1"/>
    </source>
</evidence>
<evidence type="ECO:0000313" key="8">
    <source>
        <dbReference type="Proteomes" id="UP000215914"/>
    </source>
</evidence>
<reference evidence="6 8" key="1">
    <citation type="journal article" date="2017" name="Nature">
        <title>The sunflower genome provides insights into oil metabolism, flowering and Asterid evolution.</title>
        <authorList>
            <person name="Badouin H."/>
            <person name="Gouzy J."/>
            <person name="Grassa C.J."/>
            <person name="Murat F."/>
            <person name="Staton S.E."/>
            <person name="Cottret L."/>
            <person name="Lelandais-Briere C."/>
            <person name="Owens G.L."/>
            <person name="Carrere S."/>
            <person name="Mayjonade B."/>
            <person name="Legrand L."/>
            <person name="Gill N."/>
            <person name="Kane N.C."/>
            <person name="Bowers J.E."/>
            <person name="Hubner S."/>
            <person name="Bellec A."/>
            <person name="Berard A."/>
            <person name="Berges H."/>
            <person name="Blanchet N."/>
            <person name="Boniface M.C."/>
            <person name="Brunel D."/>
            <person name="Catrice O."/>
            <person name="Chaidir N."/>
            <person name="Claudel C."/>
            <person name="Donnadieu C."/>
            <person name="Faraut T."/>
            <person name="Fievet G."/>
            <person name="Helmstetter N."/>
            <person name="King M."/>
            <person name="Knapp S.J."/>
            <person name="Lai Z."/>
            <person name="Le Paslier M.C."/>
            <person name="Lippi Y."/>
            <person name="Lorenzon L."/>
            <person name="Mandel J.R."/>
            <person name="Marage G."/>
            <person name="Marchand G."/>
            <person name="Marquand E."/>
            <person name="Bret-Mestries E."/>
            <person name="Morien E."/>
            <person name="Nambeesan S."/>
            <person name="Nguyen T."/>
            <person name="Pegot-Espagnet P."/>
            <person name="Pouilly N."/>
            <person name="Raftis F."/>
            <person name="Sallet E."/>
            <person name="Schiex T."/>
            <person name="Thomas J."/>
            <person name="Vandecasteele C."/>
            <person name="Vares D."/>
            <person name="Vear F."/>
            <person name="Vautrin S."/>
            <person name="Crespi M."/>
            <person name="Mangin B."/>
            <person name="Burke J.M."/>
            <person name="Salse J."/>
            <person name="Munos S."/>
            <person name="Vincourt P."/>
            <person name="Rieseberg L.H."/>
            <person name="Langlade N.B."/>
        </authorList>
    </citation>
    <scope>NUCLEOTIDE SEQUENCE [LARGE SCALE GENOMIC DNA]</scope>
    <source>
        <strain evidence="8">cv. SF193</strain>
        <tissue evidence="6">Leaves</tissue>
    </source>
</reference>
<evidence type="ECO:0000256" key="2">
    <source>
        <dbReference type="ARBA" id="ARBA00022679"/>
    </source>
</evidence>
<dbReference type="GO" id="GO:0006400">
    <property type="term" value="P:tRNA modification"/>
    <property type="evidence" value="ECO:0000318"/>
    <property type="project" value="GO_Central"/>
</dbReference>
<keyword evidence="2 7" id="KW-0808">Transferase</keyword>
<dbReference type="AlphaFoldDB" id="A0A251T606"/>
<dbReference type="InterPro" id="IPR027417">
    <property type="entry name" value="P-loop_NTPase"/>
</dbReference>
<dbReference type="GO" id="GO:0052381">
    <property type="term" value="F:tRNA dimethylallyltransferase activity"/>
    <property type="evidence" value="ECO:0000318"/>
    <property type="project" value="GO_Central"/>
</dbReference>
<proteinExistence type="inferred from homology"/>
<evidence type="ECO:0000256" key="1">
    <source>
        <dbReference type="ARBA" id="ARBA00005842"/>
    </source>
</evidence>
<dbReference type="Gene3D" id="1.10.287.890">
    <property type="entry name" value="Crystal structure of tRNA isopentenylpyrophosphate transferase (bh2366) domain"/>
    <property type="match status" value="1"/>
</dbReference>
<reference evidence="6" key="3">
    <citation type="submission" date="2020-06" db="EMBL/GenBank/DDBJ databases">
        <title>Helianthus annuus Genome sequencing and assembly Release 2.</title>
        <authorList>
            <person name="Gouzy J."/>
            <person name="Langlade N."/>
            <person name="Munos S."/>
        </authorList>
    </citation>
    <scope>NUCLEOTIDE SEQUENCE</scope>
    <source>
        <tissue evidence="6">Leaves</tissue>
    </source>
</reference>
<dbReference type="OMA" id="GIWEEQV"/>
<dbReference type="Gene3D" id="3.40.50.300">
    <property type="entry name" value="P-loop containing nucleotide triphosphate hydrolases"/>
    <property type="match status" value="1"/>
</dbReference>
<dbReference type="GO" id="GO:0005739">
    <property type="term" value="C:mitochondrion"/>
    <property type="evidence" value="ECO:0000318"/>
    <property type="project" value="GO_Central"/>
</dbReference>
<dbReference type="InterPro" id="IPR039657">
    <property type="entry name" value="Dimethylallyltransferase"/>
</dbReference>
<dbReference type="Pfam" id="PF01715">
    <property type="entry name" value="IPPT"/>
    <property type="match status" value="2"/>
</dbReference>
<dbReference type="PANTHER" id="PTHR11088">
    <property type="entry name" value="TRNA DIMETHYLALLYLTRANSFERASE"/>
    <property type="match status" value="1"/>
</dbReference>
<evidence type="ECO:0000256" key="4">
    <source>
        <dbReference type="ARBA" id="ARBA00022741"/>
    </source>
</evidence>
<dbReference type="EMBL" id="MNCJ02000327">
    <property type="protein sequence ID" value="KAF5779236.1"/>
    <property type="molecule type" value="Genomic_DNA"/>
</dbReference>
<dbReference type="OrthoDB" id="775260at2759"/>
<dbReference type="PANTHER" id="PTHR11088:SF86">
    <property type="entry name" value="ADENYLATE ISOPENTENYLTRANSFERASE 4-RELATED"/>
    <property type="match status" value="1"/>
</dbReference>
<organism evidence="7 8">
    <name type="scientific">Helianthus annuus</name>
    <name type="common">Common sunflower</name>
    <dbReference type="NCBI Taxonomy" id="4232"/>
    <lineage>
        <taxon>Eukaryota</taxon>
        <taxon>Viridiplantae</taxon>
        <taxon>Streptophyta</taxon>
        <taxon>Embryophyta</taxon>
        <taxon>Tracheophyta</taxon>
        <taxon>Spermatophyta</taxon>
        <taxon>Magnoliopsida</taxon>
        <taxon>eudicotyledons</taxon>
        <taxon>Gunneridae</taxon>
        <taxon>Pentapetalae</taxon>
        <taxon>asterids</taxon>
        <taxon>campanulids</taxon>
        <taxon>Asterales</taxon>
        <taxon>Asteraceae</taxon>
        <taxon>Asteroideae</taxon>
        <taxon>Heliantheae alliance</taxon>
        <taxon>Heliantheae</taxon>
        <taxon>Helianthus</taxon>
    </lineage>
</organism>
<dbReference type="EMBL" id="CM007901">
    <property type="protein sequence ID" value="OTG06072.1"/>
    <property type="molecule type" value="Genomic_DNA"/>
</dbReference>
<dbReference type="InParanoid" id="A0A251T606"/>
<name>A0A251T606_HELAN</name>
<gene>
    <name evidence="7" type="primary">ATIPT4</name>
    <name evidence="7" type="ORF">HannXRQ_Chr12g0380671</name>
    <name evidence="6" type="ORF">HanXRQr2_Chr12g0556991</name>
</gene>
<protein>
    <submittedName>
        <fullName evidence="6 7">Transferase</fullName>
        <ecNumber evidence="6">2.5.1.-</ecNumber>
    </submittedName>
</protein>
<dbReference type="GO" id="GO:0005524">
    <property type="term" value="F:ATP binding"/>
    <property type="evidence" value="ECO:0007669"/>
    <property type="project" value="UniProtKB-KW"/>
</dbReference>
<accession>A0A251T606</accession>
<dbReference type="Gramene" id="mRNA:HanXRQr2_Chr12g0556991">
    <property type="protein sequence ID" value="CDS:HanXRQr2_Chr12g0556991.1"/>
    <property type="gene ID" value="HanXRQr2_Chr12g0556991"/>
</dbReference>
<dbReference type="Proteomes" id="UP000215914">
    <property type="component" value="Chromosome 12"/>
</dbReference>
<comment type="similarity">
    <text evidence="1">Belongs to the IPP transferase family.</text>
</comment>
<keyword evidence="3" id="KW-0203">Cytokinin biosynthesis</keyword>
<evidence type="ECO:0000256" key="3">
    <source>
        <dbReference type="ARBA" id="ARBA00022712"/>
    </source>
</evidence>
<keyword evidence="5" id="KW-0067">ATP-binding</keyword>
<dbReference type="GO" id="GO:0009824">
    <property type="term" value="F:AMP dimethylallyltransferase activity"/>
    <property type="evidence" value="ECO:0000318"/>
    <property type="project" value="GO_Central"/>
</dbReference>
<evidence type="ECO:0000313" key="7">
    <source>
        <dbReference type="EMBL" id="OTG06072.1"/>
    </source>
</evidence>
<keyword evidence="8" id="KW-1185">Reference proteome</keyword>
<dbReference type="EC" id="2.5.1.-" evidence="6"/>
<sequence>MEASRITGKPKIVVIMGSTGAGKSRLSVDLATGYFKNSEIINCDKIQVYSGLDITTNKISMQEQSGVPHHLLGTINPKSELTPSEFRELASKIISGILSRGGLPVIVGGSTSLIYALVASRYDMQSDGFNGPEVHPVTSELRYDCCFIWVDVCLPVLNPYLSKRVDEMLDAGMFEELQEFFRSGEHLSVNRSGLGLSIGVPEYEKYLEFAERDATRQKEAYDEAVRMIKENTYQLAEKQVTKIMRLRDAGWDVKKIDATNVFRAVMTDEAGVASIWEKQVVEPTMKIVKHFLDE</sequence>
<dbReference type="GO" id="GO:0009691">
    <property type="term" value="P:cytokinin biosynthetic process"/>
    <property type="evidence" value="ECO:0000318"/>
    <property type="project" value="GO_Central"/>
</dbReference>